<dbReference type="EMBL" id="OU015566">
    <property type="protein sequence ID" value="CAG5102249.1"/>
    <property type="molecule type" value="Genomic_DNA"/>
</dbReference>
<sequence>MAWEFSLIKSTKNVAFEQRCERVQKCSPSSIQTGSQLTYLPKSIQEVIQDAMEVTMQWYVVDCPKSKREALDDRWEKLIGILVSSNNEIGQKISGLCVKVSEGFDRLAILMDKVSKEQRAERFNELSKMLDLSKEENFTMKTFANFMKIHGWEIVDNATQKAQVKKDPKQWRILALERNESWSQKLKSYKNSDIKEHIVSADLSLGVFLINGDGEPNDSSWFKKIAILEAENDSEKIHQILKIFVDKISPNDFHSITAMRVQTLDAKTFIGLYITKQLVETDIEESLDRILRPFKRILSPIIFAEKFPKFQAIRKIAELPSSLNNSPKMPEKYKKLHSALSEANMSQSLPNSKSSKIQDQLQRIRDRSATPPISRVEQPQVEITGPSPTTIRRHKSSQDHERQKSLRASGVDFSSREETEVFVAQLLSQNESLKKQLSEEAAQMPKTPLKQSQSLPQSSMSPREQRNLEHKISELKNSLVRAEKDHQESVRKLNQQIKEKEEMMKKKAEEIKGLRSHAGETNLLRLEEKRALEAENVRLNDDNLYFIDIIEKREKTIEELKEAKNKVDEELKKTNMSKTILESEIQDAKKQHEEKIVTLKDVLGKFFDHNLKEVQSVERKKILLHLALDKKLVSTEETLPGLEEQEELKLEIEKLKVQVIEAQANSEAMSSCNICQNYFDNENHKMSCLTPCGHCMCYSCALQMMPYGFVGTCPHCRKEFRKQEIRPLFFA</sequence>
<dbReference type="SUPFAM" id="SSF57850">
    <property type="entry name" value="RING/U-box"/>
    <property type="match status" value="1"/>
</dbReference>
<keyword evidence="5" id="KW-0175">Coiled coil</keyword>
<evidence type="ECO:0000256" key="4">
    <source>
        <dbReference type="PROSITE-ProRule" id="PRU00175"/>
    </source>
</evidence>
<name>A0ABN7SJ48_OIKDI</name>
<dbReference type="Gene3D" id="3.30.40.10">
    <property type="entry name" value="Zinc/RING finger domain, C3HC4 (zinc finger)"/>
    <property type="match status" value="1"/>
</dbReference>
<feature type="domain" description="RING-type" evidence="7">
    <location>
        <begin position="672"/>
        <end position="717"/>
    </location>
</feature>
<proteinExistence type="predicted"/>
<feature type="region of interest" description="Disordered" evidence="6">
    <location>
        <begin position="345"/>
        <end position="414"/>
    </location>
</feature>
<accession>A0ABN7SJ48</accession>
<evidence type="ECO:0000313" key="9">
    <source>
        <dbReference type="Proteomes" id="UP001158576"/>
    </source>
</evidence>
<feature type="region of interest" description="Disordered" evidence="6">
    <location>
        <begin position="438"/>
        <end position="466"/>
    </location>
</feature>
<gene>
    <name evidence="8" type="ORF">OKIOD_LOCUS8977</name>
</gene>
<reference evidence="8 9" key="1">
    <citation type="submission" date="2021-04" db="EMBL/GenBank/DDBJ databases">
        <authorList>
            <person name="Bliznina A."/>
        </authorList>
    </citation>
    <scope>NUCLEOTIDE SEQUENCE [LARGE SCALE GENOMIC DNA]</scope>
</reference>
<dbReference type="Proteomes" id="UP001158576">
    <property type="component" value="Chromosome 1"/>
</dbReference>
<dbReference type="PROSITE" id="PS00518">
    <property type="entry name" value="ZF_RING_1"/>
    <property type="match status" value="1"/>
</dbReference>
<keyword evidence="3" id="KW-0862">Zinc</keyword>
<evidence type="ECO:0000313" key="8">
    <source>
        <dbReference type="EMBL" id="CAG5102249.1"/>
    </source>
</evidence>
<organism evidence="8 9">
    <name type="scientific">Oikopleura dioica</name>
    <name type="common">Tunicate</name>
    <dbReference type="NCBI Taxonomy" id="34765"/>
    <lineage>
        <taxon>Eukaryota</taxon>
        <taxon>Metazoa</taxon>
        <taxon>Chordata</taxon>
        <taxon>Tunicata</taxon>
        <taxon>Appendicularia</taxon>
        <taxon>Copelata</taxon>
        <taxon>Oikopleuridae</taxon>
        <taxon>Oikopleura</taxon>
    </lineage>
</organism>
<evidence type="ECO:0000259" key="7">
    <source>
        <dbReference type="PROSITE" id="PS50089"/>
    </source>
</evidence>
<keyword evidence="2 4" id="KW-0863">Zinc-finger</keyword>
<keyword evidence="9" id="KW-1185">Reference proteome</keyword>
<dbReference type="InterPro" id="IPR017907">
    <property type="entry name" value="Znf_RING_CS"/>
</dbReference>
<keyword evidence="1" id="KW-0479">Metal-binding</keyword>
<evidence type="ECO:0000256" key="2">
    <source>
        <dbReference type="ARBA" id="ARBA00022771"/>
    </source>
</evidence>
<evidence type="ECO:0000256" key="3">
    <source>
        <dbReference type="ARBA" id="ARBA00022833"/>
    </source>
</evidence>
<dbReference type="Gene3D" id="3.30.760.10">
    <property type="entry name" value="RNA Cap, Translation Initiation Factor Eif4e"/>
    <property type="match status" value="1"/>
</dbReference>
<protein>
    <submittedName>
        <fullName evidence="8">Oidioi.mRNA.OKI2018_I69.chr1.g212.t1.cds</fullName>
    </submittedName>
</protein>
<feature type="compositionally biased region" description="Low complexity" evidence="6">
    <location>
        <begin position="448"/>
        <end position="462"/>
    </location>
</feature>
<dbReference type="InterPro" id="IPR013083">
    <property type="entry name" value="Znf_RING/FYVE/PHD"/>
</dbReference>
<feature type="compositionally biased region" description="Polar residues" evidence="6">
    <location>
        <begin position="345"/>
        <end position="361"/>
    </location>
</feature>
<dbReference type="PROSITE" id="PS50089">
    <property type="entry name" value="ZF_RING_2"/>
    <property type="match status" value="1"/>
</dbReference>
<evidence type="ECO:0000256" key="1">
    <source>
        <dbReference type="ARBA" id="ARBA00022723"/>
    </source>
</evidence>
<dbReference type="InterPro" id="IPR001841">
    <property type="entry name" value="Znf_RING"/>
</dbReference>
<evidence type="ECO:0000256" key="6">
    <source>
        <dbReference type="SAM" id="MobiDB-lite"/>
    </source>
</evidence>
<feature type="coiled-coil region" evidence="5">
    <location>
        <begin position="546"/>
        <end position="591"/>
    </location>
</feature>
<evidence type="ECO:0000256" key="5">
    <source>
        <dbReference type="SAM" id="Coils"/>
    </source>
</evidence>
<dbReference type="InterPro" id="IPR023398">
    <property type="entry name" value="TIF_eIF4e-like"/>
</dbReference>